<dbReference type="Proteomes" id="UP000179467">
    <property type="component" value="Unassembled WGS sequence"/>
</dbReference>
<evidence type="ECO:0000313" key="3">
    <source>
        <dbReference type="EMBL" id="OHT18225.1"/>
    </source>
</evidence>
<dbReference type="SUPFAM" id="SSF53041">
    <property type="entry name" value="Resolvase-like"/>
    <property type="match status" value="1"/>
</dbReference>
<evidence type="ECO:0000313" key="4">
    <source>
        <dbReference type="Proteomes" id="UP000179467"/>
    </source>
</evidence>
<dbReference type="Gene3D" id="3.90.1750.20">
    <property type="entry name" value="Putative Large Serine Recombinase, Chain B, Domain 2"/>
    <property type="match status" value="1"/>
</dbReference>
<accession>A0A1S1H859</accession>
<dbReference type="InterPro" id="IPR011109">
    <property type="entry name" value="DNA_bind_recombinase_dom"/>
</dbReference>
<dbReference type="GO" id="GO:0003677">
    <property type="term" value="F:DNA binding"/>
    <property type="evidence" value="ECO:0007669"/>
    <property type="project" value="InterPro"/>
</dbReference>
<dbReference type="InterPro" id="IPR038109">
    <property type="entry name" value="DNA_bind_recomb_sf"/>
</dbReference>
<dbReference type="InterPro" id="IPR006119">
    <property type="entry name" value="Resolv_N"/>
</dbReference>
<dbReference type="InterPro" id="IPR050639">
    <property type="entry name" value="SSR_resolvase"/>
</dbReference>
<dbReference type="Pfam" id="PF07508">
    <property type="entry name" value="Recombinase"/>
    <property type="match status" value="1"/>
</dbReference>
<dbReference type="InterPro" id="IPR036162">
    <property type="entry name" value="Resolvase-like_N_sf"/>
</dbReference>
<sequence length="545" mass="61363">MKPLRCAVYTRKSTEDGLEQEFNSLDAQREACEAYILSQRHEGWSLVPGRYDDGGFSGGNMERPGLKTLLADVEAGLVDVIVVYKVDRLTRSLADFAKIVERLDAREASFVSVTQAFNTTTSMGRLTLNVLLSFAQFEREVTSERIRDKIAASKKKGLWMGGPVPLGYQVVERKLVPMPGEAERVRAIMRRYLEIRSVPALIEILRAEGVVTKVQNRASGPHRGGIPFARGSLFHLLKNPIYRGKIVHKGKVYDGEHDPIVDEQLWNAVQAQLKEKAPPRKRPANEPQRGLLQGLLTDPHGRPMVPTYGSNKVRRYAYYETRKDLARPGDPPSLRFRRGQLEQHLVEHLEQLLNDEHALRHLSGVDEAHQLRTIFSTGHLLSIQLRELGKVETAVRSLVASVMVQADRIDIHLNAGALNPIMDGIWKWHIPLPARRPFREARLRIDTAAVGEIGNEQLLQLLTSAFEAQGLVQASPDLSLNQLARREGRCRTQLARLLRIAWLSPRIVESIVAGNQPRSLTRKSLLAIDIPVDWVEQERMLGFEA</sequence>
<dbReference type="Gene3D" id="3.40.50.1390">
    <property type="entry name" value="Resolvase, N-terminal catalytic domain"/>
    <property type="match status" value="1"/>
</dbReference>
<dbReference type="RefSeq" id="WP_070931762.1">
    <property type="nucleotide sequence ID" value="NZ_MIPT01000001.1"/>
</dbReference>
<name>A0A1S1H859_9SPHN</name>
<comment type="caution">
    <text evidence="3">The sequence shown here is derived from an EMBL/GenBank/DDBJ whole genome shotgun (WGS) entry which is preliminary data.</text>
</comment>
<dbReference type="PANTHER" id="PTHR30461:SF23">
    <property type="entry name" value="DNA RECOMBINASE-RELATED"/>
    <property type="match status" value="1"/>
</dbReference>
<protein>
    <submittedName>
        <fullName evidence="3">DNA-invertase hin</fullName>
    </submittedName>
</protein>
<feature type="domain" description="Resolvase/invertase-type recombinase catalytic" evidence="1">
    <location>
        <begin position="5"/>
        <end position="157"/>
    </location>
</feature>
<evidence type="ECO:0000259" key="2">
    <source>
        <dbReference type="PROSITE" id="PS51737"/>
    </source>
</evidence>
<dbReference type="PANTHER" id="PTHR30461">
    <property type="entry name" value="DNA-INVERTASE FROM LAMBDOID PROPHAGE"/>
    <property type="match status" value="1"/>
</dbReference>
<gene>
    <name evidence="3" type="primary">hin_1</name>
    <name evidence="3" type="ORF">BHE75_00196</name>
</gene>
<dbReference type="SMART" id="SM00857">
    <property type="entry name" value="Resolvase"/>
    <property type="match status" value="1"/>
</dbReference>
<dbReference type="CDD" id="cd03768">
    <property type="entry name" value="SR_ResInv"/>
    <property type="match status" value="1"/>
</dbReference>
<dbReference type="Pfam" id="PF00239">
    <property type="entry name" value="Resolvase"/>
    <property type="match status" value="1"/>
</dbReference>
<keyword evidence="4" id="KW-1185">Reference proteome</keyword>
<feature type="domain" description="Recombinase" evidence="2">
    <location>
        <begin position="165"/>
        <end position="279"/>
    </location>
</feature>
<dbReference type="EMBL" id="MIPT01000001">
    <property type="protein sequence ID" value="OHT18225.1"/>
    <property type="molecule type" value="Genomic_DNA"/>
</dbReference>
<dbReference type="PROSITE" id="PS51737">
    <property type="entry name" value="RECOMBINASE_DNA_BIND"/>
    <property type="match status" value="1"/>
</dbReference>
<reference evidence="3 4" key="1">
    <citation type="submission" date="2016-09" db="EMBL/GenBank/DDBJ databases">
        <title>Metabolic pathway, cell adaptation mechanisms and a novel monoxygenase revealed through proteogenomic-transcription analysis of a Sphingomonas haloaromaticamans strain degrading the fungicide ortho-phenylphenol.</title>
        <authorList>
            <person name="Perruchon C."/>
            <person name="Papadopoulou E.S."/>
            <person name="Rousidou C."/>
            <person name="Vasileiadis S."/>
            <person name="Tanou G."/>
            <person name="Amoutzias G."/>
            <person name="Molassiotis A."/>
            <person name="Karpouzas D.G."/>
        </authorList>
    </citation>
    <scope>NUCLEOTIDE SEQUENCE [LARGE SCALE GENOMIC DNA]</scope>
    <source>
        <strain evidence="3 4">P3</strain>
    </source>
</reference>
<organism evidence="3 4">
    <name type="scientific">Edaphosphingomonas haloaromaticamans</name>
    <dbReference type="NCBI Taxonomy" id="653954"/>
    <lineage>
        <taxon>Bacteria</taxon>
        <taxon>Pseudomonadati</taxon>
        <taxon>Pseudomonadota</taxon>
        <taxon>Alphaproteobacteria</taxon>
        <taxon>Sphingomonadales</taxon>
        <taxon>Rhizorhabdaceae</taxon>
        <taxon>Edaphosphingomonas</taxon>
    </lineage>
</organism>
<dbReference type="PROSITE" id="PS51736">
    <property type="entry name" value="RECOMBINASES_3"/>
    <property type="match status" value="1"/>
</dbReference>
<dbReference type="AlphaFoldDB" id="A0A1S1H859"/>
<evidence type="ECO:0000259" key="1">
    <source>
        <dbReference type="PROSITE" id="PS51736"/>
    </source>
</evidence>
<dbReference type="GO" id="GO:0000150">
    <property type="term" value="F:DNA strand exchange activity"/>
    <property type="evidence" value="ECO:0007669"/>
    <property type="project" value="InterPro"/>
</dbReference>
<proteinExistence type="predicted"/>
<dbReference type="OrthoDB" id="7277848at2"/>